<name>A0A9D2CYR0_9FIRM</name>
<accession>A0A9D2CYR0</accession>
<dbReference type="Proteomes" id="UP000824132">
    <property type="component" value="Unassembled WGS sequence"/>
</dbReference>
<gene>
    <name evidence="1" type="ORF">H9727_03320</name>
</gene>
<sequence>MNALKAKRNIAARSTADLCGLFERTNKKEYSQAVAVVRGLIMDEIEERNPQGFAKWLEEYAPDNKLKNYVL</sequence>
<evidence type="ECO:0000313" key="1">
    <source>
        <dbReference type="EMBL" id="HIZ03293.1"/>
    </source>
</evidence>
<reference evidence="1" key="1">
    <citation type="journal article" date="2021" name="PeerJ">
        <title>Extensive microbial diversity within the chicken gut microbiome revealed by metagenomics and culture.</title>
        <authorList>
            <person name="Gilroy R."/>
            <person name="Ravi A."/>
            <person name="Getino M."/>
            <person name="Pursley I."/>
            <person name="Horton D.L."/>
            <person name="Alikhan N.F."/>
            <person name="Baker D."/>
            <person name="Gharbi K."/>
            <person name="Hall N."/>
            <person name="Watson M."/>
            <person name="Adriaenssens E.M."/>
            <person name="Foster-Nyarko E."/>
            <person name="Jarju S."/>
            <person name="Secka A."/>
            <person name="Antonio M."/>
            <person name="Oren A."/>
            <person name="Chaudhuri R.R."/>
            <person name="La Ragione R."/>
            <person name="Hildebrand F."/>
            <person name="Pallen M.J."/>
        </authorList>
    </citation>
    <scope>NUCLEOTIDE SEQUENCE</scope>
    <source>
        <strain evidence="1">CHK187-5294</strain>
    </source>
</reference>
<organism evidence="1 2">
    <name type="scientific">Candidatus Borkfalkia avistercoris</name>
    <dbReference type="NCBI Taxonomy" id="2838504"/>
    <lineage>
        <taxon>Bacteria</taxon>
        <taxon>Bacillati</taxon>
        <taxon>Bacillota</taxon>
        <taxon>Clostridia</taxon>
        <taxon>Christensenellales</taxon>
        <taxon>Christensenellaceae</taxon>
        <taxon>Candidatus Borkfalkia</taxon>
    </lineage>
</organism>
<evidence type="ECO:0000313" key="2">
    <source>
        <dbReference type="Proteomes" id="UP000824132"/>
    </source>
</evidence>
<dbReference type="EMBL" id="DXCL01000020">
    <property type="protein sequence ID" value="HIZ03293.1"/>
    <property type="molecule type" value="Genomic_DNA"/>
</dbReference>
<comment type="caution">
    <text evidence="1">The sequence shown here is derived from an EMBL/GenBank/DDBJ whole genome shotgun (WGS) entry which is preliminary data.</text>
</comment>
<protein>
    <submittedName>
        <fullName evidence="1">Uncharacterized protein</fullName>
    </submittedName>
</protein>
<proteinExistence type="predicted"/>
<reference evidence="1" key="2">
    <citation type="submission" date="2021-04" db="EMBL/GenBank/DDBJ databases">
        <authorList>
            <person name="Gilroy R."/>
        </authorList>
    </citation>
    <scope>NUCLEOTIDE SEQUENCE</scope>
    <source>
        <strain evidence="1">CHK187-5294</strain>
    </source>
</reference>
<dbReference type="AlphaFoldDB" id="A0A9D2CYR0"/>